<accession>A0A377QZM3</accession>
<reference evidence="2 3" key="1">
    <citation type="submission" date="2018-06" db="EMBL/GenBank/DDBJ databases">
        <authorList>
            <consortium name="Pathogen Informatics"/>
            <person name="Doyle S."/>
        </authorList>
    </citation>
    <scope>NUCLEOTIDE SEQUENCE [LARGE SCALE GENOMIC DNA]</scope>
    <source>
        <strain evidence="2 3">NCTC13336</strain>
    </source>
</reference>
<proteinExistence type="predicted"/>
<evidence type="ECO:0000313" key="3">
    <source>
        <dbReference type="Proteomes" id="UP000254293"/>
    </source>
</evidence>
<dbReference type="InterPro" id="IPR029044">
    <property type="entry name" value="Nucleotide-diphossugar_trans"/>
</dbReference>
<sequence>MSNHLLSICCLGYNHADFLKENLDSIERIAYPNIEVVVVDDGSKDNSVEVLNGLADKYPFPVTVIAQENTGNIGKNFNTALEKCKGGLVAFISLDDVFNPEVVRQEIELMNSQEDLAFVATKKAASINNKGKVITGYLPESPIENIEHPTVSELLEFEYSHFGAFFIQGCIFRKSLIDAVGGFDEDIIGDDIVLRTKLFRYLLDHPEWKHAFLPGNNVFYRLHDNNIHKNSIRQIRNVSEYLERYWPDREVPDALVSWAVYAIRNSTFDESIRIFSMNKVAASLLHNKEVQKILQASAYASYKADHKKPISKERIKDIRIITLFGNIVFSYKKKLKQRNPAHS</sequence>
<gene>
    <name evidence="2" type="primary">icaA</name>
    <name evidence="2" type="ORF">NCTC13336_00511</name>
</gene>
<organism evidence="2 3">
    <name type="scientific">Kingella potus</name>
    <dbReference type="NCBI Taxonomy" id="265175"/>
    <lineage>
        <taxon>Bacteria</taxon>
        <taxon>Pseudomonadati</taxon>
        <taxon>Pseudomonadota</taxon>
        <taxon>Betaproteobacteria</taxon>
        <taxon>Neisseriales</taxon>
        <taxon>Neisseriaceae</taxon>
        <taxon>Kingella</taxon>
    </lineage>
</organism>
<dbReference type="EC" id="2.4.1.-" evidence="2"/>
<dbReference type="SUPFAM" id="SSF53448">
    <property type="entry name" value="Nucleotide-diphospho-sugar transferases"/>
    <property type="match status" value="1"/>
</dbReference>
<dbReference type="AlphaFoldDB" id="A0A377QZM3"/>
<protein>
    <submittedName>
        <fullName evidence="2">Poly-beta-1,6-N-acetyl-D-glucosamine synthase</fullName>
        <ecNumber evidence="2">2.4.1.-</ecNumber>
    </submittedName>
</protein>
<feature type="domain" description="Glycosyltransferase 2-like" evidence="1">
    <location>
        <begin position="13"/>
        <end position="130"/>
    </location>
</feature>
<dbReference type="CDD" id="cd06423">
    <property type="entry name" value="CESA_like"/>
    <property type="match status" value="1"/>
</dbReference>
<keyword evidence="2" id="KW-0328">Glycosyltransferase</keyword>
<dbReference type="Proteomes" id="UP000254293">
    <property type="component" value="Unassembled WGS sequence"/>
</dbReference>
<dbReference type="GO" id="GO:0016758">
    <property type="term" value="F:hexosyltransferase activity"/>
    <property type="evidence" value="ECO:0007669"/>
    <property type="project" value="UniProtKB-ARBA"/>
</dbReference>
<dbReference type="EMBL" id="UGJJ01000001">
    <property type="protein sequence ID" value="STR00309.1"/>
    <property type="molecule type" value="Genomic_DNA"/>
</dbReference>
<keyword evidence="2" id="KW-0808">Transferase</keyword>
<dbReference type="OrthoDB" id="8553932at2"/>
<evidence type="ECO:0000313" key="2">
    <source>
        <dbReference type="EMBL" id="STR00309.1"/>
    </source>
</evidence>
<dbReference type="RefSeq" id="WP_115307598.1">
    <property type="nucleotide sequence ID" value="NZ_CP091516.1"/>
</dbReference>
<dbReference type="Gene3D" id="3.90.550.10">
    <property type="entry name" value="Spore Coat Polysaccharide Biosynthesis Protein SpsA, Chain A"/>
    <property type="match status" value="1"/>
</dbReference>
<dbReference type="Pfam" id="PF00535">
    <property type="entry name" value="Glycos_transf_2"/>
    <property type="match status" value="1"/>
</dbReference>
<keyword evidence="3" id="KW-1185">Reference proteome</keyword>
<dbReference type="PANTHER" id="PTHR22916">
    <property type="entry name" value="GLYCOSYLTRANSFERASE"/>
    <property type="match status" value="1"/>
</dbReference>
<dbReference type="InterPro" id="IPR001173">
    <property type="entry name" value="Glyco_trans_2-like"/>
</dbReference>
<name>A0A377QZM3_9NEIS</name>
<evidence type="ECO:0000259" key="1">
    <source>
        <dbReference type="Pfam" id="PF00535"/>
    </source>
</evidence>